<sequence>MNKFRMTALAAAVVPAILMSHSVSANEADQPDPADLTRPKTFVWAQAGYSKDKIKGEKSYDTGVGKITGGLSGNFTEKAQYMGLLEQGFDRKGAANTRGRLFTTFDTGNSVMSRVGLSVDYIRHAKTKDTTAAVGVIGKFDANEWLAFYPNLAAVEAKVGATKEKSKGYQFNLFTSVYLNDKGMYSMIMPQYTDLKDVTVKKLEVSLGAPLTADAKTWWDVKVGYTKNEGKKRLATFESDGAELLFGVSHYF</sequence>
<keyword evidence="1" id="KW-0732">Signal</keyword>
<dbReference type="RefSeq" id="WP_262596390.1">
    <property type="nucleotide sequence ID" value="NZ_CP103300.1"/>
</dbReference>
<dbReference type="Proteomes" id="UP001163255">
    <property type="component" value="Chromosome"/>
</dbReference>
<evidence type="ECO:0000256" key="1">
    <source>
        <dbReference type="SAM" id="SignalP"/>
    </source>
</evidence>
<dbReference type="EMBL" id="CP103300">
    <property type="protein sequence ID" value="UYM14740.1"/>
    <property type="molecule type" value="Genomic_DNA"/>
</dbReference>
<feature type="signal peptide" evidence="1">
    <location>
        <begin position="1"/>
        <end position="25"/>
    </location>
</feature>
<feature type="chain" id="PRO_5046840572" description="Porin" evidence="1">
    <location>
        <begin position="26"/>
        <end position="252"/>
    </location>
</feature>
<proteinExistence type="predicted"/>
<keyword evidence="3" id="KW-1185">Reference proteome</keyword>
<organism evidence="2 3">
    <name type="scientific">Endozoicomonas euniceicola</name>
    <dbReference type="NCBI Taxonomy" id="1234143"/>
    <lineage>
        <taxon>Bacteria</taxon>
        <taxon>Pseudomonadati</taxon>
        <taxon>Pseudomonadota</taxon>
        <taxon>Gammaproteobacteria</taxon>
        <taxon>Oceanospirillales</taxon>
        <taxon>Endozoicomonadaceae</taxon>
        <taxon>Endozoicomonas</taxon>
    </lineage>
</organism>
<reference evidence="2" key="1">
    <citation type="submission" date="2022-10" db="EMBL/GenBank/DDBJ databases">
        <title>Completed Genome Sequence of two octocoral isolated bacterium, Endozoicomonas euniceicola EF212T and Endozoicomonas gorgoniicola PS125T.</title>
        <authorList>
            <person name="Chiou Y.-J."/>
            <person name="Chen Y.-H."/>
        </authorList>
    </citation>
    <scope>NUCLEOTIDE SEQUENCE</scope>
    <source>
        <strain evidence="2">EF212</strain>
    </source>
</reference>
<evidence type="ECO:0008006" key="4">
    <source>
        <dbReference type="Google" id="ProtNLM"/>
    </source>
</evidence>
<gene>
    <name evidence="2" type="ORF">NX720_17855</name>
</gene>
<evidence type="ECO:0000313" key="2">
    <source>
        <dbReference type="EMBL" id="UYM14740.1"/>
    </source>
</evidence>
<accession>A0ABY6GPR0</accession>
<evidence type="ECO:0000313" key="3">
    <source>
        <dbReference type="Proteomes" id="UP001163255"/>
    </source>
</evidence>
<name>A0ABY6GPR0_9GAMM</name>
<protein>
    <recommendedName>
        <fullName evidence="4">Porin</fullName>
    </recommendedName>
</protein>